<dbReference type="Proteomes" id="UP000765509">
    <property type="component" value="Unassembled WGS sequence"/>
</dbReference>
<sequence>MIKGEFELPEIFVTTRCNTLFTKSSHRWHIKSRQSHEHQIQTWWKPQIINKWANDAWRFKIETAFESEKLNAVKDRDLQWFFQQKDSLKELYPDMSELMIHRKILKMWR</sequence>
<organism evidence="1 2">
    <name type="scientific">Austropuccinia psidii MF-1</name>
    <dbReference type="NCBI Taxonomy" id="1389203"/>
    <lineage>
        <taxon>Eukaryota</taxon>
        <taxon>Fungi</taxon>
        <taxon>Dikarya</taxon>
        <taxon>Basidiomycota</taxon>
        <taxon>Pucciniomycotina</taxon>
        <taxon>Pucciniomycetes</taxon>
        <taxon>Pucciniales</taxon>
        <taxon>Sphaerophragmiaceae</taxon>
        <taxon>Austropuccinia</taxon>
    </lineage>
</organism>
<keyword evidence="2" id="KW-1185">Reference proteome</keyword>
<comment type="caution">
    <text evidence="1">The sequence shown here is derived from an EMBL/GenBank/DDBJ whole genome shotgun (WGS) entry which is preliminary data.</text>
</comment>
<dbReference type="OrthoDB" id="2506710at2759"/>
<reference evidence="1" key="1">
    <citation type="submission" date="2021-03" db="EMBL/GenBank/DDBJ databases">
        <title>Draft genome sequence of rust myrtle Austropuccinia psidii MF-1, a brazilian biotype.</title>
        <authorList>
            <person name="Quecine M.C."/>
            <person name="Pachon D.M.R."/>
            <person name="Bonatelli M.L."/>
            <person name="Correr F.H."/>
            <person name="Franceschini L.M."/>
            <person name="Leite T.F."/>
            <person name="Margarido G.R.A."/>
            <person name="Almeida C.A."/>
            <person name="Ferrarezi J.A."/>
            <person name="Labate C.A."/>
        </authorList>
    </citation>
    <scope>NUCLEOTIDE SEQUENCE</scope>
    <source>
        <strain evidence="1">MF-1</strain>
    </source>
</reference>
<evidence type="ECO:0000313" key="2">
    <source>
        <dbReference type="Proteomes" id="UP000765509"/>
    </source>
</evidence>
<dbReference type="AlphaFoldDB" id="A0A9Q3Q0L6"/>
<accession>A0A9Q3Q0L6</accession>
<evidence type="ECO:0000313" key="1">
    <source>
        <dbReference type="EMBL" id="MBW0581013.1"/>
    </source>
</evidence>
<proteinExistence type="predicted"/>
<name>A0A9Q3Q0L6_9BASI</name>
<protein>
    <submittedName>
        <fullName evidence="1">Uncharacterized protein</fullName>
    </submittedName>
</protein>
<gene>
    <name evidence="1" type="ORF">O181_120728</name>
</gene>
<dbReference type="EMBL" id="AVOT02108914">
    <property type="protein sequence ID" value="MBW0581013.1"/>
    <property type="molecule type" value="Genomic_DNA"/>
</dbReference>